<proteinExistence type="predicted"/>
<dbReference type="OrthoDB" id="958369at2"/>
<feature type="signal peptide" evidence="1">
    <location>
        <begin position="1"/>
        <end position="17"/>
    </location>
</feature>
<dbReference type="STRING" id="1185876.BN8_01765"/>
<dbReference type="EMBL" id="CAIT01000006">
    <property type="protein sequence ID" value="CCH52743.1"/>
    <property type="molecule type" value="Genomic_DNA"/>
</dbReference>
<protein>
    <recommendedName>
        <fullName evidence="4">Lipocalin-like domain-containing protein</fullName>
    </recommendedName>
</protein>
<keyword evidence="1" id="KW-0732">Signal</keyword>
<sequence>MRIGLYLFLLLATCFVACDSSEEVNPDDLSGTWVESSARKDTIIFLTMLDTGTTRWLEVKRGKTTNLGGHIVPKLGSGIYNYYVSGRQIHVRNTLSSNSAYKAYPISRRDGKIRLGNFFELGSLQPHTAVRTLVRL</sequence>
<comment type="caution">
    <text evidence="2">The sequence shown here is derived from an EMBL/GenBank/DDBJ whole genome shotgun (WGS) entry which is preliminary data.</text>
</comment>
<evidence type="ECO:0000256" key="1">
    <source>
        <dbReference type="SAM" id="SignalP"/>
    </source>
</evidence>
<accession>I2GFR8</accession>
<evidence type="ECO:0008006" key="4">
    <source>
        <dbReference type="Google" id="ProtNLM"/>
    </source>
</evidence>
<keyword evidence="3" id="KW-1185">Reference proteome</keyword>
<dbReference type="Proteomes" id="UP000009309">
    <property type="component" value="Unassembled WGS sequence"/>
</dbReference>
<name>I2GFR8_9BACT</name>
<evidence type="ECO:0000313" key="3">
    <source>
        <dbReference type="Proteomes" id="UP000009309"/>
    </source>
</evidence>
<dbReference type="eggNOG" id="ENOG50343CE">
    <property type="taxonomic scope" value="Bacteria"/>
</dbReference>
<dbReference type="RefSeq" id="WP_009281327.1">
    <property type="nucleotide sequence ID" value="NZ_CAIT01000006.1"/>
</dbReference>
<dbReference type="AlphaFoldDB" id="I2GFR8"/>
<reference evidence="2 3" key="1">
    <citation type="journal article" date="2012" name="J. Bacteriol.">
        <title>Genome Sequence of the Filamentous Bacterium Fibrisoma limi BUZ 3T.</title>
        <authorList>
            <person name="Filippini M."/>
            <person name="Qi W."/>
            <person name="Jaenicke S."/>
            <person name="Goesmann A."/>
            <person name="Smits T.H."/>
            <person name="Bagheri H.C."/>
        </authorList>
    </citation>
    <scope>NUCLEOTIDE SEQUENCE [LARGE SCALE GENOMIC DNA]</scope>
    <source>
        <strain evidence="3">BUZ 3T</strain>
    </source>
</reference>
<gene>
    <name evidence="2" type="ORF">BN8_01765</name>
</gene>
<evidence type="ECO:0000313" key="2">
    <source>
        <dbReference type="EMBL" id="CCH52743.1"/>
    </source>
</evidence>
<organism evidence="2 3">
    <name type="scientific">Fibrisoma limi BUZ 3</name>
    <dbReference type="NCBI Taxonomy" id="1185876"/>
    <lineage>
        <taxon>Bacteria</taxon>
        <taxon>Pseudomonadati</taxon>
        <taxon>Bacteroidota</taxon>
        <taxon>Cytophagia</taxon>
        <taxon>Cytophagales</taxon>
        <taxon>Spirosomataceae</taxon>
        <taxon>Fibrisoma</taxon>
    </lineage>
</organism>
<feature type="chain" id="PRO_5003659815" description="Lipocalin-like domain-containing protein" evidence="1">
    <location>
        <begin position="18"/>
        <end position="136"/>
    </location>
</feature>